<reference evidence="1" key="1">
    <citation type="journal article" date="2015" name="Nature">
        <title>Complex archaea that bridge the gap between prokaryotes and eukaryotes.</title>
        <authorList>
            <person name="Spang A."/>
            <person name="Saw J.H."/>
            <person name="Jorgensen S.L."/>
            <person name="Zaremba-Niedzwiedzka K."/>
            <person name="Martijn J."/>
            <person name="Lind A.E."/>
            <person name="van Eijk R."/>
            <person name="Schleper C."/>
            <person name="Guy L."/>
            <person name="Ettema T.J."/>
        </authorList>
    </citation>
    <scope>NUCLEOTIDE SEQUENCE</scope>
</reference>
<organism evidence="1">
    <name type="scientific">marine sediment metagenome</name>
    <dbReference type="NCBI Taxonomy" id="412755"/>
    <lineage>
        <taxon>unclassified sequences</taxon>
        <taxon>metagenomes</taxon>
        <taxon>ecological metagenomes</taxon>
    </lineage>
</organism>
<evidence type="ECO:0000313" key="1">
    <source>
        <dbReference type="EMBL" id="KKM22883.1"/>
    </source>
</evidence>
<accession>A0A0F9KL35</accession>
<dbReference type="EMBL" id="LAZR01013240">
    <property type="protein sequence ID" value="KKM22883.1"/>
    <property type="molecule type" value="Genomic_DNA"/>
</dbReference>
<name>A0A0F9KL35_9ZZZZ</name>
<protein>
    <submittedName>
        <fullName evidence="1">Uncharacterized protein</fullName>
    </submittedName>
</protein>
<sequence length="171" mass="18610">ISWIGVDYDVVGGGGDYFGLALSADGRRSWWSMMKSRLTSPSWGGVGNGQAEWNAGESSLQGLNEFWLRVDMVSHSPEPTLAMQALDIAVGFQHNMYIQPRLLPGANPLWLEAESVDDGARVEAEWIYQVDDEERRAALALAEAGRAEQDVAIGADAPSDVLMTGIKLRCV</sequence>
<gene>
    <name evidence="1" type="ORF">LCGC14_1620810</name>
</gene>
<comment type="caution">
    <text evidence="1">The sequence shown here is derived from an EMBL/GenBank/DDBJ whole genome shotgun (WGS) entry which is preliminary data.</text>
</comment>
<feature type="non-terminal residue" evidence="1">
    <location>
        <position position="1"/>
    </location>
</feature>
<dbReference type="AlphaFoldDB" id="A0A0F9KL35"/>
<proteinExistence type="predicted"/>